<evidence type="ECO:0000313" key="11">
    <source>
        <dbReference type="EMBL" id="KAG7646414.1"/>
    </source>
</evidence>
<feature type="region of interest" description="Disordered" evidence="9">
    <location>
        <begin position="60"/>
        <end position="91"/>
    </location>
</feature>
<evidence type="ECO:0000256" key="5">
    <source>
        <dbReference type="ARBA" id="ARBA00023159"/>
    </source>
</evidence>
<evidence type="ECO:0000256" key="6">
    <source>
        <dbReference type="ARBA" id="ARBA00023163"/>
    </source>
</evidence>
<dbReference type="FunFam" id="3.30.730.10:FF:000001">
    <property type="entry name" value="Ethylene-responsive transcription factor 2"/>
    <property type="match status" value="1"/>
</dbReference>
<dbReference type="PANTHER" id="PTHR31194">
    <property type="entry name" value="SHN SHINE , DNA BINDING / TRANSCRIPTION FACTOR"/>
    <property type="match status" value="1"/>
</dbReference>
<evidence type="ECO:0000313" key="12">
    <source>
        <dbReference type="Proteomes" id="UP000694240"/>
    </source>
</evidence>
<keyword evidence="6" id="KW-0804">Transcription</keyword>
<keyword evidence="7" id="KW-0539">Nucleus</keyword>
<feature type="compositionally biased region" description="Polar residues" evidence="9">
    <location>
        <begin position="60"/>
        <end position="72"/>
    </location>
</feature>
<dbReference type="PANTHER" id="PTHR31194:SF204">
    <property type="entry name" value="ETHYLENE-RESPONSIVE TRANSCRIPTION FACTOR WIN1"/>
    <property type="match status" value="1"/>
</dbReference>
<dbReference type="EMBL" id="JAEFBK010000001">
    <property type="protein sequence ID" value="KAG7646414.1"/>
    <property type="molecule type" value="Genomic_DNA"/>
</dbReference>
<keyword evidence="5" id="KW-0010">Activator</keyword>
<dbReference type="FunFam" id="3.30.450.60:FF:000017">
    <property type="entry name" value="SNARE-like superfamily protein"/>
    <property type="match status" value="1"/>
</dbReference>
<dbReference type="InterPro" id="IPR001471">
    <property type="entry name" value="AP2/ERF_dom"/>
</dbReference>
<evidence type="ECO:0000259" key="10">
    <source>
        <dbReference type="PROSITE" id="PS51032"/>
    </source>
</evidence>
<dbReference type="GO" id="GO:0005634">
    <property type="term" value="C:nucleus"/>
    <property type="evidence" value="ECO:0007669"/>
    <property type="project" value="UniProtKB-SubCell"/>
</dbReference>
<evidence type="ECO:0000256" key="1">
    <source>
        <dbReference type="ARBA" id="ARBA00004123"/>
    </source>
</evidence>
<evidence type="ECO:0000256" key="9">
    <source>
        <dbReference type="SAM" id="MobiDB-lite"/>
    </source>
</evidence>
<feature type="domain" description="AP2/ERF" evidence="10">
    <location>
        <begin position="6"/>
        <end position="63"/>
    </location>
</feature>
<dbReference type="GO" id="GO:0009873">
    <property type="term" value="P:ethylene-activated signaling pathway"/>
    <property type="evidence" value="ECO:0007669"/>
    <property type="project" value="UniProtKB-KW"/>
</dbReference>
<feature type="compositionally biased region" description="Low complexity" evidence="9">
    <location>
        <begin position="79"/>
        <end position="91"/>
    </location>
</feature>
<gene>
    <name evidence="11" type="ORF">ISN45_At01g015570</name>
</gene>
<dbReference type="CDD" id="cd00018">
    <property type="entry name" value="AP2"/>
    <property type="match status" value="1"/>
</dbReference>
<keyword evidence="3" id="KW-0805">Transcription regulation</keyword>
<dbReference type="InterPro" id="IPR050913">
    <property type="entry name" value="AP2/ERF_ERF"/>
</dbReference>
<name>A0A8T2GFK0_9BRAS</name>
<proteinExistence type="inferred from homology"/>
<dbReference type="Pfam" id="PF00847">
    <property type="entry name" value="AP2"/>
    <property type="match status" value="1"/>
</dbReference>
<evidence type="ECO:0000256" key="7">
    <source>
        <dbReference type="ARBA" id="ARBA00023242"/>
    </source>
</evidence>
<protein>
    <submittedName>
        <fullName evidence="11">AP2/ERF domain</fullName>
    </submittedName>
</protein>
<evidence type="ECO:0000256" key="2">
    <source>
        <dbReference type="ARBA" id="ARBA00022745"/>
    </source>
</evidence>
<evidence type="ECO:0000256" key="3">
    <source>
        <dbReference type="ARBA" id="ARBA00023015"/>
    </source>
</evidence>
<sequence length="352" mass="39055">MVQTKKFRGVRQRHWGSWVAEIRHPLLKRRIWLGTFETAEEAARAYDEAAVLMSGRNAKTNFPLNNNNTGETSEGKTDISASSTMSSSTSSSSLSSILSAKLRKCCKSPSPSLTCLRLDTASSHIGVWQKRAGSKSDSSWVMTVELGPASSSQETTSKASQDAILAPTTEVEIGGSREEVLDEEEKKSIKAKKESQGRKKLERKIMILAVLFANSVGNVLIERFNGVPAEERLHWRSFLVKLGADNLKGVKNEELLVACHKSVYIVYTMLGDVSIFLVGKDEYDELALAETIYIITAAVKDVCGKPPTERVFLDKYGRICLCLDEIVWNGLLENTDKDRIKRLIRLKPPSEV</sequence>
<keyword evidence="12" id="KW-1185">Reference proteome</keyword>
<evidence type="ECO:0000256" key="8">
    <source>
        <dbReference type="ARBA" id="ARBA00024343"/>
    </source>
</evidence>
<organism evidence="11 12">
    <name type="scientific">Arabidopsis thaliana x Arabidopsis arenosa</name>
    <dbReference type="NCBI Taxonomy" id="1240361"/>
    <lineage>
        <taxon>Eukaryota</taxon>
        <taxon>Viridiplantae</taxon>
        <taxon>Streptophyta</taxon>
        <taxon>Embryophyta</taxon>
        <taxon>Tracheophyta</taxon>
        <taxon>Spermatophyta</taxon>
        <taxon>Magnoliopsida</taxon>
        <taxon>eudicotyledons</taxon>
        <taxon>Gunneridae</taxon>
        <taxon>Pentapetalae</taxon>
        <taxon>rosids</taxon>
        <taxon>malvids</taxon>
        <taxon>Brassicales</taxon>
        <taxon>Brassicaceae</taxon>
        <taxon>Camelineae</taxon>
        <taxon>Arabidopsis</taxon>
    </lineage>
</organism>
<dbReference type="PROSITE" id="PS51032">
    <property type="entry name" value="AP2_ERF"/>
    <property type="match status" value="1"/>
</dbReference>
<keyword evidence="2" id="KW-0936">Ethylene signaling pathway</keyword>
<dbReference type="GO" id="GO:0003700">
    <property type="term" value="F:DNA-binding transcription factor activity"/>
    <property type="evidence" value="ECO:0007669"/>
    <property type="project" value="InterPro"/>
</dbReference>
<dbReference type="Proteomes" id="UP000694240">
    <property type="component" value="Chromosome 1"/>
</dbReference>
<accession>A0A8T2GFK0</accession>
<comment type="subcellular location">
    <subcellularLocation>
        <location evidence="1">Nucleus</location>
    </subcellularLocation>
</comment>
<dbReference type="GO" id="GO:0003677">
    <property type="term" value="F:DNA binding"/>
    <property type="evidence" value="ECO:0007669"/>
    <property type="project" value="UniProtKB-KW"/>
</dbReference>
<comment type="similarity">
    <text evidence="8">Belongs to the AP2/ERF transcription factor family. ERF subfamily.</text>
</comment>
<comment type="caution">
    <text evidence="11">The sequence shown here is derived from an EMBL/GenBank/DDBJ whole genome shotgun (WGS) entry which is preliminary data.</text>
</comment>
<evidence type="ECO:0000256" key="4">
    <source>
        <dbReference type="ARBA" id="ARBA00023125"/>
    </source>
</evidence>
<reference evidence="11 12" key="1">
    <citation type="submission" date="2020-12" db="EMBL/GenBank/DDBJ databases">
        <title>Concerted genomic and epigenomic changes stabilize Arabidopsis allopolyploids.</title>
        <authorList>
            <person name="Chen Z."/>
        </authorList>
    </citation>
    <scope>NUCLEOTIDE SEQUENCE [LARGE SCALE GENOMIC DNA]</scope>
    <source>
        <strain evidence="11">Allo738</strain>
        <tissue evidence="11">Leaf</tissue>
    </source>
</reference>
<keyword evidence="4" id="KW-0238">DNA-binding</keyword>
<dbReference type="AlphaFoldDB" id="A0A8T2GFK0"/>
<dbReference type="SMART" id="SM00380">
    <property type="entry name" value="AP2"/>
    <property type="match status" value="1"/>
</dbReference>